<keyword evidence="7" id="KW-1185">Reference proteome</keyword>
<dbReference type="InterPro" id="IPR050807">
    <property type="entry name" value="TransReg_Diox_bact_type"/>
</dbReference>
<feature type="domain" description="HTH cro/C1-type" evidence="5">
    <location>
        <begin position="19"/>
        <end position="73"/>
    </location>
</feature>
<evidence type="ECO:0000256" key="2">
    <source>
        <dbReference type="ARBA" id="ARBA00023015"/>
    </source>
</evidence>
<dbReference type="GO" id="GO:0003677">
    <property type="term" value="F:DNA binding"/>
    <property type="evidence" value="ECO:0007669"/>
    <property type="project" value="UniProtKB-KW"/>
</dbReference>
<dbReference type="SUPFAM" id="SSF47413">
    <property type="entry name" value="lambda repressor-like DNA-binding domains"/>
    <property type="match status" value="1"/>
</dbReference>
<dbReference type="PANTHER" id="PTHR46797:SF23">
    <property type="entry name" value="HTH-TYPE TRANSCRIPTIONAL REGULATOR SUTR"/>
    <property type="match status" value="1"/>
</dbReference>
<dbReference type="PROSITE" id="PS50943">
    <property type="entry name" value="HTH_CROC1"/>
    <property type="match status" value="1"/>
</dbReference>
<dbReference type="Pfam" id="PF09856">
    <property type="entry name" value="ScfRs"/>
    <property type="match status" value="1"/>
</dbReference>
<dbReference type="InterPro" id="IPR010982">
    <property type="entry name" value="Lambda_DNA-bd_dom_sf"/>
</dbReference>
<name>A0A2S7K0L4_9PROT</name>
<dbReference type="PIRSF" id="PIRSF019251">
    <property type="entry name" value="Rv0465c"/>
    <property type="match status" value="1"/>
</dbReference>
<evidence type="ECO:0000259" key="5">
    <source>
        <dbReference type="PROSITE" id="PS50943"/>
    </source>
</evidence>
<dbReference type="PANTHER" id="PTHR46797">
    <property type="entry name" value="HTH-TYPE TRANSCRIPTIONAL REGULATOR"/>
    <property type="match status" value="1"/>
</dbReference>
<organism evidence="6 7">
    <name type="scientific">Hyphococcus luteus</name>
    <dbReference type="NCBI Taxonomy" id="2058213"/>
    <lineage>
        <taxon>Bacteria</taxon>
        <taxon>Pseudomonadati</taxon>
        <taxon>Pseudomonadota</taxon>
        <taxon>Alphaproteobacteria</taxon>
        <taxon>Parvularculales</taxon>
        <taxon>Parvularculaceae</taxon>
        <taxon>Hyphococcus</taxon>
    </lineage>
</organism>
<dbReference type="Pfam" id="PF06114">
    <property type="entry name" value="Peptidase_M78"/>
    <property type="match status" value="1"/>
</dbReference>
<dbReference type="InterPro" id="IPR001387">
    <property type="entry name" value="Cro/C1-type_HTH"/>
</dbReference>
<dbReference type="AlphaFoldDB" id="A0A2S7K0L4"/>
<proteinExistence type="inferred from homology"/>
<keyword evidence="2" id="KW-0805">Transcription regulation</keyword>
<protein>
    <submittedName>
        <fullName evidence="6">XRE family transcriptional regulator</fullName>
    </submittedName>
</protein>
<dbReference type="SMART" id="SM00530">
    <property type="entry name" value="HTH_XRE"/>
    <property type="match status" value="1"/>
</dbReference>
<dbReference type="Gene3D" id="1.10.260.40">
    <property type="entry name" value="lambda repressor-like DNA-binding domains"/>
    <property type="match status" value="1"/>
</dbReference>
<evidence type="ECO:0000313" key="7">
    <source>
        <dbReference type="Proteomes" id="UP000239504"/>
    </source>
</evidence>
<comment type="caution">
    <text evidence="6">The sequence shown here is derived from an EMBL/GenBank/DDBJ whole genome shotgun (WGS) entry which is preliminary data.</text>
</comment>
<dbReference type="Pfam" id="PF01381">
    <property type="entry name" value="HTH_3"/>
    <property type="match status" value="1"/>
</dbReference>
<dbReference type="GO" id="GO:0003700">
    <property type="term" value="F:DNA-binding transcription factor activity"/>
    <property type="evidence" value="ECO:0007669"/>
    <property type="project" value="TreeGrafter"/>
</dbReference>
<dbReference type="OrthoDB" id="1123084at2"/>
<keyword evidence="4" id="KW-0804">Transcription</keyword>
<reference evidence="6 7" key="1">
    <citation type="submission" date="2017-12" db="EMBL/GenBank/DDBJ databases">
        <authorList>
            <person name="Hurst M.R.H."/>
        </authorList>
    </citation>
    <scope>NUCLEOTIDE SEQUENCE [LARGE SCALE GENOMIC DNA]</scope>
    <source>
        <strain evidence="6 7">SY-3-19</strain>
    </source>
</reference>
<comment type="similarity">
    <text evidence="1">Belongs to the short-chain fatty acyl-CoA assimilation regulator (ScfR) family.</text>
</comment>
<evidence type="ECO:0000256" key="4">
    <source>
        <dbReference type="ARBA" id="ARBA00023163"/>
    </source>
</evidence>
<dbReference type="InterPro" id="IPR026281">
    <property type="entry name" value="HTH_RamB"/>
</dbReference>
<dbReference type="GO" id="GO:0005829">
    <property type="term" value="C:cytosol"/>
    <property type="evidence" value="ECO:0007669"/>
    <property type="project" value="TreeGrafter"/>
</dbReference>
<dbReference type="RefSeq" id="WP_104831259.1">
    <property type="nucleotide sequence ID" value="NZ_PJCH01000015.1"/>
</dbReference>
<dbReference type="InterPro" id="IPR018653">
    <property type="entry name" value="ScfR_C"/>
</dbReference>
<evidence type="ECO:0000313" key="6">
    <source>
        <dbReference type="EMBL" id="PQA86047.1"/>
    </source>
</evidence>
<gene>
    <name evidence="6" type="ORF">CW354_16865</name>
</gene>
<accession>A0A2S7K0L4</accession>
<evidence type="ECO:0000256" key="1">
    <source>
        <dbReference type="ARBA" id="ARBA00007227"/>
    </source>
</evidence>
<dbReference type="EMBL" id="PJCH01000015">
    <property type="protein sequence ID" value="PQA86047.1"/>
    <property type="molecule type" value="Genomic_DNA"/>
</dbReference>
<dbReference type="Proteomes" id="UP000239504">
    <property type="component" value="Unassembled WGS sequence"/>
</dbReference>
<dbReference type="InterPro" id="IPR010359">
    <property type="entry name" value="IrrE_HExxH"/>
</dbReference>
<evidence type="ECO:0000256" key="3">
    <source>
        <dbReference type="ARBA" id="ARBA00023125"/>
    </source>
</evidence>
<keyword evidence="3" id="KW-0238">DNA-binding</keyword>
<dbReference type="CDD" id="cd00093">
    <property type="entry name" value="HTH_XRE"/>
    <property type="match status" value="1"/>
</dbReference>
<sequence>MAKAKDRTKDRAAFMGPRLRRLRREMGMTQAVMAEDLGVSPSYIALMERNQRPMTADMLLKLAQVYDLDVASLAGNRGEEFAARFDGVMRDPLFADLELSPMDVEDVSQSYPAMAEAVIRLYTAYRDGQMALADHGDDAQDAPDPVAEARRFLSARRNSFPSIDDHGERIAGEIGDKFDGADNFEAYFRERHDLKVRRLPPDVMMGAVRRLDRHRSELVLDETLDKASRTFQLALQIAYLDMRETIDEALGEGGFTSENSERLARRALANYAAGSLMMPYRAFVKAAERRKYDVEALSRQFGASFEQICHRLTTLQKPGQEGAPFFFIRVDAAGNVSKRLDGAGFPFARHGGSCPLWSLHQAFTSPREILTQWVELPDGEKFFTIVRTVTAGGGAWGAPRVERAVALGCDEKHAHRLVYTQGTDLKSVKPTPIGVACRLCHRIDCAARAEPPIGRSVLPDDYRRTIAPFGFSDR</sequence>